<gene>
    <name evidence="1" type="ORF">AWB79_03617</name>
</gene>
<dbReference type="EMBL" id="FCOA02000011">
    <property type="protein sequence ID" value="SAK68841.1"/>
    <property type="molecule type" value="Genomic_DNA"/>
</dbReference>
<evidence type="ECO:0000313" key="2">
    <source>
        <dbReference type="Proteomes" id="UP000054851"/>
    </source>
</evidence>
<comment type="caution">
    <text evidence="1">The sequence shown here is derived from an EMBL/GenBank/DDBJ whole genome shotgun (WGS) entry which is preliminary data.</text>
</comment>
<reference evidence="1" key="1">
    <citation type="submission" date="2016-01" db="EMBL/GenBank/DDBJ databases">
        <authorList>
            <person name="Peeters C."/>
        </authorList>
    </citation>
    <scope>NUCLEOTIDE SEQUENCE</scope>
    <source>
        <strain evidence="1">LMG 29322</strain>
    </source>
</reference>
<organism evidence="1 2">
    <name type="scientific">Caballeronia hypogeia</name>
    <dbReference type="NCBI Taxonomy" id="1777140"/>
    <lineage>
        <taxon>Bacteria</taxon>
        <taxon>Pseudomonadati</taxon>
        <taxon>Pseudomonadota</taxon>
        <taxon>Betaproteobacteria</taxon>
        <taxon>Burkholderiales</taxon>
        <taxon>Burkholderiaceae</taxon>
        <taxon>Caballeronia</taxon>
    </lineage>
</organism>
<dbReference type="STRING" id="1777140.AWB79_03617"/>
<name>A0A158BFL2_9BURK</name>
<dbReference type="OrthoDB" id="8400336at2"/>
<evidence type="ECO:0000313" key="1">
    <source>
        <dbReference type="EMBL" id="SAK68841.1"/>
    </source>
</evidence>
<protein>
    <submittedName>
        <fullName evidence="1">Prevent-host-death protein</fullName>
    </submittedName>
</protein>
<proteinExistence type="predicted"/>
<dbReference type="RefSeq" id="WP_061168886.1">
    <property type="nucleotide sequence ID" value="NZ_FCOA02000011.1"/>
</dbReference>
<dbReference type="AlphaFoldDB" id="A0A158BFL2"/>
<dbReference type="NCBIfam" id="NF041551">
    <property type="entry name" value="YlcI_YnfO_N"/>
    <property type="match status" value="1"/>
</dbReference>
<keyword evidence="2" id="KW-1185">Reference proteome</keyword>
<accession>A0A158BFL2</accession>
<sequence length="91" mass="10253">MKSATIPALRVEPELRQAVEDVLGENETLSSFMESALRAGVARRQLQREFIARGLAAREEARRTGEYFDADDVHAELQAMLNAAKAERERH</sequence>
<dbReference type="Proteomes" id="UP000054851">
    <property type="component" value="Unassembled WGS sequence"/>
</dbReference>